<dbReference type="InterPro" id="IPR014710">
    <property type="entry name" value="RmlC-like_jellyroll"/>
</dbReference>
<protein>
    <submittedName>
        <fullName evidence="5">Helix-turn-helix transcriptional regulator</fullName>
    </submittedName>
</protein>
<dbReference type="PANTHER" id="PTHR43280">
    <property type="entry name" value="ARAC-FAMILY TRANSCRIPTIONAL REGULATOR"/>
    <property type="match status" value="1"/>
</dbReference>
<feature type="domain" description="HTH araC/xylS-type" evidence="4">
    <location>
        <begin position="196"/>
        <end position="294"/>
    </location>
</feature>
<keyword evidence="3" id="KW-0804">Transcription</keyword>
<dbReference type="PANTHER" id="PTHR43280:SF32">
    <property type="entry name" value="TRANSCRIPTIONAL REGULATORY PROTEIN"/>
    <property type="match status" value="1"/>
</dbReference>
<dbReference type="Proteomes" id="UP000823862">
    <property type="component" value="Unassembled WGS sequence"/>
</dbReference>
<comment type="caution">
    <text evidence="5">The sequence shown here is derived from an EMBL/GenBank/DDBJ whole genome shotgun (WGS) entry which is preliminary data.</text>
</comment>
<reference evidence="5" key="1">
    <citation type="journal article" date="2021" name="PeerJ">
        <title>Extensive microbial diversity within the chicken gut microbiome revealed by metagenomics and culture.</title>
        <authorList>
            <person name="Gilroy R."/>
            <person name="Ravi A."/>
            <person name="Getino M."/>
            <person name="Pursley I."/>
            <person name="Horton D.L."/>
            <person name="Alikhan N.F."/>
            <person name="Baker D."/>
            <person name="Gharbi K."/>
            <person name="Hall N."/>
            <person name="Watson M."/>
            <person name="Adriaenssens E.M."/>
            <person name="Foster-Nyarko E."/>
            <person name="Jarju S."/>
            <person name="Secka A."/>
            <person name="Antonio M."/>
            <person name="Oren A."/>
            <person name="Chaudhuri R.R."/>
            <person name="La Ragione R."/>
            <person name="Hildebrand F."/>
            <person name="Pallen M.J."/>
        </authorList>
    </citation>
    <scope>NUCLEOTIDE SEQUENCE</scope>
    <source>
        <strain evidence="5">ChiHjej12B11-9795</strain>
    </source>
</reference>
<dbReference type="InterPro" id="IPR003313">
    <property type="entry name" value="AraC-bd"/>
</dbReference>
<dbReference type="Gene3D" id="2.60.120.10">
    <property type="entry name" value="Jelly Rolls"/>
    <property type="match status" value="1"/>
</dbReference>
<dbReference type="GO" id="GO:0003700">
    <property type="term" value="F:DNA-binding transcription factor activity"/>
    <property type="evidence" value="ECO:0007669"/>
    <property type="project" value="InterPro"/>
</dbReference>
<dbReference type="SUPFAM" id="SSF51215">
    <property type="entry name" value="Regulatory protein AraC"/>
    <property type="match status" value="1"/>
</dbReference>
<dbReference type="SMART" id="SM00342">
    <property type="entry name" value="HTH_ARAC"/>
    <property type="match status" value="1"/>
</dbReference>
<keyword evidence="1" id="KW-0805">Transcription regulation</keyword>
<keyword evidence="2" id="KW-0238">DNA-binding</keyword>
<reference evidence="5" key="2">
    <citation type="submission" date="2021-04" db="EMBL/GenBank/DDBJ databases">
        <authorList>
            <person name="Gilroy R."/>
        </authorList>
    </citation>
    <scope>NUCLEOTIDE SEQUENCE</scope>
    <source>
        <strain evidence="5">ChiHjej12B11-9795</strain>
    </source>
</reference>
<dbReference type="Pfam" id="PF02311">
    <property type="entry name" value="AraC_binding"/>
    <property type="match status" value="1"/>
</dbReference>
<dbReference type="SUPFAM" id="SSF46689">
    <property type="entry name" value="Homeodomain-like"/>
    <property type="match status" value="1"/>
</dbReference>
<gene>
    <name evidence="5" type="ORF">H9950_04205</name>
</gene>
<dbReference type="InterPro" id="IPR018060">
    <property type="entry name" value="HTH_AraC"/>
</dbReference>
<dbReference type="InterPro" id="IPR009057">
    <property type="entry name" value="Homeodomain-like_sf"/>
</dbReference>
<evidence type="ECO:0000256" key="3">
    <source>
        <dbReference type="ARBA" id="ARBA00023163"/>
    </source>
</evidence>
<evidence type="ECO:0000259" key="4">
    <source>
        <dbReference type="PROSITE" id="PS01124"/>
    </source>
</evidence>
<dbReference type="PROSITE" id="PS01124">
    <property type="entry name" value="HTH_ARAC_FAMILY_2"/>
    <property type="match status" value="1"/>
</dbReference>
<dbReference type="AlphaFoldDB" id="A0A9D2HU86"/>
<sequence length="294" mass="34362">MKERPIELIFEEVRAQRQLTTEPGCRFVSNDIAMLYTIEPYKNNLPVMLRQPYRLREYRIVRVLKGTGLYVINLTEYEVSEGDVIFCLPNDIIELRHISRDCDFQMIAPSERMMPDLPSIREMGLQQGVCFNLEANARQHISAYFELLWASLFRTPFNAGAVCHLLASLLFALKPLYEAHETNSSTHLPRREEVFRQFLALVNQYARTERNIDFYADRLFLSPHYLSGLVRETSGKTVMDWINRSVILEAKVLLKHSNLLTYQIADELNFPNPSFFSKFFKRMTGMTPGEYRNE</sequence>
<dbReference type="Gene3D" id="1.10.10.60">
    <property type="entry name" value="Homeodomain-like"/>
    <property type="match status" value="1"/>
</dbReference>
<evidence type="ECO:0000256" key="2">
    <source>
        <dbReference type="ARBA" id="ARBA00023125"/>
    </source>
</evidence>
<evidence type="ECO:0000313" key="6">
    <source>
        <dbReference type="Proteomes" id="UP000823862"/>
    </source>
</evidence>
<evidence type="ECO:0000313" key="5">
    <source>
        <dbReference type="EMBL" id="HJA85389.1"/>
    </source>
</evidence>
<dbReference type="InterPro" id="IPR037923">
    <property type="entry name" value="HTH-like"/>
</dbReference>
<dbReference type="Pfam" id="PF12833">
    <property type="entry name" value="HTH_18"/>
    <property type="match status" value="1"/>
</dbReference>
<evidence type="ECO:0000256" key="1">
    <source>
        <dbReference type="ARBA" id="ARBA00023015"/>
    </source>
</evidence>
<accession>A0A9D2HU86</accession>
<dbReference type="EMBL" id="DWZI01000024">
    <property type="protein sequence ID" value="HJA85389.1"/>
    <property type="molecule type" value="Genomic_DNA"/>
</dbReference>
<name>A0A9D2HU86_9BACE</name>
<proteinExistence type="predicted"/>
<organism evidence="5 6">
    <name type="scientific">Candidatus Bacteroides avicola</name>
    <dbReference type="NCBI Taxonomy" id="2838468"/>
    <lineage>
        <taxon>Bacteria</taxon>
        <taxon>Pseudomonadati</taxon>
        <taxon>Bacteroidota</taxon>
        <taxon>Bacteroidia</taxon>
        <taxon>Bacteroidales</taxon>
        <taxon>Bacteroidaceae</taxon>
        <taxon>Bacteroides</taxon>
    </lineage>
</organism>
<dbReference type="GO" id="GO:0043565">
    <property type="term" value="F:sequence-specific DNA binding"/>
    <property type="evidence" value="ECO:0007669"/>
    <property type="project" value="InterPro"/>
</dbReference>